<feature type="chain" id="PRO_5015031189" evidence="9">
    <location>
        <begin position="24"/>
        <end position="2189"/>
    </location>
</feature>
<evidence type="ECO:0000256" key="5">
    <source>
        <dbReference type="ARBA" id="ARBA00023136"/>
    </source>
</evidence>
<feature type="disulfide bond" evidence="7">
    <location>
        <begin position="46"/>
        <end position="64"/>
    </location>
</feature>
<dbReference type="SUPFAM" id="SSF57184">
    <property type="entry name" value="Growth factor receptor domain"/>
    <property type="match status" value="1"/>
</dbReference>
<feature type="region of interest" description="Disordered" evidence="8">
    <location>
        <begin position="1249"/>
        <end position="1268"/>
    </location>
</feature>
<keyword evidence="3" id="KW-0677">Repeat</keyword>
<dbReference type="OrthoDB" id="6514358at2759"/>
<dbReference type="InterPro" id="IPR050685">
    <property type="entry name" value="LDLR"/>
</dbReference>
<evidence type="ECO:0000313" key="11">
    <source>
        <dbReference type="Proteomes" id="UP000035682"/>
    </source>
</evidence>
<dbReference type="GO" id="GO:0005886">
    <property type="term" value="C:plasma membrane"/>
    <property type="evidence" value="ECO:0007669"/>
    <property type="project" value="TreeGrafter"/>
</dbReference>
<dbReference type="Proteomes" id="UP000035682">
    <property type="component" value="Unplaced"/>
</dbReference>
<dbReference type="CTD" id="36384567"/>
<comment type="caution">
    <text evidence="7">Lacks conserved residue(s) required for the propagation of feature annotation.</text>
</comment>
<keyword evidence="5" id="KW-0472">Membrane</keyword>
<dbReference type="EMBL" id="LN609396">
    <property type="protein sequence ID" value="CEF59756.1"/>
    <property type="molecule type" value="Genomic_DNA"/>
</dbReference>
<keyword evidence="4" id="KW-1133">Transmembrane helix</keyword>
<dbReference type="RefSeq" id="XP_024498967.1">
    <property type="nucleotide sequence ID" value="XM_024649685.1"/>
</dbReference>
<evidence type="ECO:0000256" key="7">
    <source>
        <dbReference type="PROSITE-ProRule" id="PRU00124"/>
    </source>
</evidence>
<reference evidence="10" key="2">
    <citation type="submission" date="2014-09" db="EMBL/GenBank/DDBJ databases">
        <authorList>
            <person name="Aslett A.Martin."/>
        </authorList>
    </citation>
    <scope>NUCLEOTIDE SEQUENCE</scope>
    <source>
        <strain evidence="10">ED321 Heterogonic</strain>
    </source>
</reference>
<evidence type="ECO:0000313" key="12">
    <source>
        <dbReference type="WBParaSite" id="SRAE_X000150100.1"/>
    </source>
</evidence>
<keyword evidence="9" id="KW-0732">Signal</keyword>
<protein>
    <submittedName>
        <fullName evidence="10">Low-density lipoprotein (LDL) receptor class A repeat and Insulin-like growth factor binding protein,N-terminal domain-containing protein</fullName>
    </submittedName>
</protein>
<dbReference type="PRINTS" id="PR00261">
    <property type="entry name" value="LDLRECEPTOR"/>
</dbReference>
<name>A0A090MNW5_STRRB</name>
<proteinExistence type="predicted"/>
<keyword evidence="2" id="KW-0812">Transmembrane</keyword>
<feature type="region of interest" description="Disordered" evidence="8">
    <location>
        <begin position="1774"/>
        <end position="1793"/>
    </location>
</feature>
<feature type="region of interest" description="Disordered" evidence="8">
    <location>
        <begin position="1678"/>
        <end position="1701"/>
    </location>
</feature>
<dbReference type="WBParaSite" id="SRAE_X000150100.1">
    <property type="protein sequence ID" value="SRAE_X000150100.1"/>
    <property type="gene ID" value="WBGene00267073"/>
</dbReference>
<evidence type="ECO:0000313" key="13">
    <source>
        <dbReference type="WormBase" id="SRAE_X000150100"/>
    </source>
</evidence>
<dbReference type="GO" id="GO:0016192">
    <property type="term" value="P:vesicle-mediated transport"/>
    <property type="evidence" value="ECO:0007669"/>
    <property type="project" value="UniProtKB-ARBA"/>
</dbReference>
<evidence type="ECO:0000256" key="9">
    <source>
        <dbReference type="SAM" id="SignalP"/>
    </source>
</evidence>
<keyword evidence="10" id="KW-0449">Lipoprotein</keyword>
<dbReference type="SMART" id="SM00192">
    <property type="entry name" value="LDLa"/>
    <property type="match status" value="2"/>
</dbReference>
<dbReference type="OMA" id="NENTHFD"/>
<feature type="disulfide bond" evidence="7">
    <location>
        <begin position="39"/>
        <end position="51"/>
    </location>
</feature>
<evidence type="ECO:0000256" key="4">
    <source>
        <dbReference type="ARBA" id="ARBA00022989"/>
    </source>
</evidence>
<feature type="compositionally biased region" description="Polar residues" evidence="8">
    <location>
        <begin position="1782"/>
        <end position="1793"/>
    </location>
</feature>
<dbReference type="InterPro" id="IPR002172">
    <property type="entry name" value="LDrepeatLR_classA_rpt"/>
</dbReference>
<dbReference type="CDD" id="cd00112">
    <property type="entry name" value="LDLa"/>
    <property type="match status" value="2"/>
</dbReference>
<dbReference type="InterPro" id="IPR009030">
    <property type="entry name" value="Growth_fac_rcpt_cys_sf"/>
</dbReference>
<keyword evidence="6 7" id="KW-1015">Disulfide bond</keyword>
<dbReference type="PROSITE" id="PS50068">
    <property type="entry name" value="LDLRA_2"/>
    <property type="match status" value="1"/>
</dbReference>
<evidence type="ECO:0000313" key="10">
    <source>
        <dbReference type="EMBL" id="CEF59756.1"/>
    </source>
</evidence>
<accession>A0A090MNW5</accession>
<keyword evidence="11" id="KW-1185">Reference proteome</keyword>
<feature type="region of interest" description="Disordered" evidence="8">
    <location>
        <begin position="1359"/>
        <end position="1381"/>
    </location>
</feature>
<dbReference type="WormBase" id="SRAE_X000150100">
    <property type="protein sequence ID" value="SRP04955"/>
    <property type="gene ID" value="WBGene00267073"/>
</dbReference>
<evidence type="ECO:0000256" key="2">
    <source>
        <dbReference type="ARBA" id="ARBA00022692"/>
    </source>
</evidence>
<comment type="subcellular location">
    <subcellularLocation>
        <location evidence="1">Membrane</location>
        <topology evidence="1">Single-pass membrane protein</topology>
    </subcellularLocation>
</comment>
<feature type="signal peptide" evidence="9">
    <location>
        <begin position="1"/>
        <end position="23"/>
    </location>
</feature>
<dbReference type="Pfam" id="PF00057">
    <property type="entry name" value="Ldl_recept_a"/>
    <property type="match status" value="1"/>
</dbReference>
<feature type="compositionally biased region" description="Polar residues" evidence="8">
    <location>
        <begin position="1678"/>
        <end position="1687"/>
    </location>
</feature>
<reference evidence="11" key="1">
    <citation type="submission" date="2014-09" db="EMBL/GenBank/DDBJ databases">
        <authorList>
            <person name="Martin A.A."/>
        </authorList>
    </citation>
    <scope>NUCLEOTIDE SEQUENCE</scope>
    <source>
        <strain evidence="11">ED321</strain>
    </source>
</reference>
<gene>
    <name evidence="10 12 13" type="ORF">SRAE_X000150100</name>
</gene>
<reference evidence="12" key="3">
    <citation type="submission" date="2020-12" db="UniProtKB">
        <authorList>
            <consortium name="WormBaseParasite"/>
        </authorList>
    </citation>
    <scope>IDENTIFICATION</scope>
</reference>
<dbReference type="PANTHER" id="PTHR24270">
    <property type="entry name" value="LOW-DENSITY LIPOPROTEIN RECEPTOR-RELATED"/>
    <property type="match status" value="1"/>
</dbReference>
<dbReference type="SUPFAM" id="SSF57424">
    <property type="entry name" value="LDL receptor-like module"/>
    <property type="match status" value="1"/>
</dbReference>
<evidence type="ECO:0000256" key="3">
    <source>
        <dbReference type="ARBA" id="ARBA00022737"/>
    </source>
</evidence>
<evidence type="ECO:0000256" key="6">
    <source>
        <dbReference type="ARBA" id="ARBA00023157"/>
    </source>
</evidence>
<organism evidence="10">
    <name type="scientific">Strongyloides ratti</name>
    <name type="common">Parasitic roundworm</name>
    <dbReference type="NCBI Taxonomy" id="34506"/>
    <lineage>
        <taxon>Eukaryota</taxon>
        <taxon>Metazoa</taxon>
        <taxon>Ecdysozoa</taxon>
        <taxon>Nematoda</taxon>
        <taxon>Chromadorea</taxon>
        <taxon>Rhabditida</taxon>
        <taxon>Tylenchina</taxon>
        <taxon>Panagrolaimomorpha</taxon>
        <taxon>Strongyloidoidea</taxon>
        <taxon>Strongyloididae</taxon>
        <taxon>Strongyloides</taxon>
    </lineage>
</organism>
<evidence type="ECO:0000256" key="1">
    <source>
        <dbReference type="ARBA" id="ARBA00004167"/>
    </source>
</evidence>
<dbReference type="InterPro" id="IPR036055">
    <property type="entry name" value="LDL_receptor-like_sf"/>
</dbReference>
<sequence>MLSNNYNILKFINLLIILKTSNSQWLSIISFKSRFSLPCVNNTFHCGDGKCIPMNKIHDTYNDCSDGSDECKLKKINLFLLFLTKLVCFPGYIKCGKICVETTNADNCFGFDNCYKSKIIPKFCPYLKQKLCNANGTFHCKGYGECIFTEWMFDKKQDCYDGSDLDPEYVSIFKKILNNQYPEELLYHLNNKEKISSSFNTTNNLNNFTSTNFLWPNNIILPQNKEILTPTKSKISYSNKKPIQPVEGLELMNKPTFDKVSLMFPTLIPYQITKSQTDYTEESLTSLDIKSTTIKTSLLPIIYPFTSMNKNVDGHLQTTKGINFFNTSNSTNIKIGDEELEKNINISGTTKKNISLDNHLEIFKENTTSPLDIFIGKTTNKTNESYNYPKIVVPIDKISKENIKIDDNINDTYLNDIFGDEKLITNDDKTSQTSFPFKESFKEEKLIKGKTLSSNIINIPQTTQSYLKLNEIENKGYHYNLFTTTISSHENTLSDQLIENNNFYTSTTKLDKNNNVLTSNKDIPMTKSIYQTPNKITTIEYTNTLTTIKEVTMENSQTKEIDVNETIPQNIINKNEYGSSFTTQQPNIEKNNKNKVKFLTTKSVNSNNLENKFDFLNLDKMGKHSNIPQNWNFFGIPRTEIGENFYPKNKLSTQSPKIIFKERIFEKTKDIEEVNNDNSIKIKITTMNKDNIITTTPLTLDIPKDDVKNTTEMIHFNIPNEEKQININNSNYNSNTITTLDNIVDLKNISSDNDRTNTTSKSFIKNNMTNDEYNKCIKKFMSENFYHYDTNGESICQCGPGDSPGFLGVCQHKLHSVILKLNIESICGNVPSKDINNKIKSGIISLLKNEDDIDDACFRLSKENNLIAEIFCKKCSLSSIENIFQFNNMESKYNSKLSFTPGGNDACNNSELNFCDKNATCIPMNDKYECICDSKNNFKLEKFNTDYGRNCYSNDHCDTLFGICIIYWLLLIPFILLMISCLCCLLHRLCLNYDIYCCSNQRFQNLIPFYVKHKNRRKSKNVVIEDIKEAQKWHPDNKRPSSIHSTDDYQLNSRRKSAILFNEDDYVPKKSPKSQTNSIHSVEDYMIVDSETEDQKNSIVPIINTQATIHNEQKDRIEKINVDNGKVVQTKFLPIEHYKSQPILENTHKNPNFYSLTDINSTVNSNQFLDQNNLKIFKKNLSKENILASNVSKDIKHSTTVQTIHSSLENISSNQNIKINKVNSDSNLKMFLEKAMDVDETFNNENTHFDTEKQSMKSGKTVHSKNSSCSLLSSHPIIEEEEDERNENTSTKKSISLEQCFDNALTYDKKNNSVKSLPYINNNSSNHSMINVNLQSIPKVEYKQKHIFKKRTASSATLFQHTENDSSNSKTNLSSRASSLSIEPSTKDFQFDSTHETVSDNLHQNDNETIWEHYKHHTELPEVVQTDSMNELDRLFSERLKISSQIKDTHLTNVSQTPNVENITELSKQKKETSDIKNKVINVKDNSENPKETLATKKNHMSEDVKITEAKKVENMIDDITNISNYNFKEDHTFKNTVVSDSDLKMIVNNKNFDKPNNVIENVSNNYPNIDNDSKCIKPTEDVIKQEISKIENNKLNKEEKKLKNIPKTIVKISKPSLIDKKKVMSYSILKDDKNNKRLNFKVEKEDKNLNESKHKRITLKPPIPKFTNLKLPSSSVVINGPQSSRSVQERKKNVTSPIARSSSFNFNKSSMLKTGLKIKPSEIKIEEKLPVHVKVKLPKIDKSPKKYFDKEKLISHNKNEKLPLLNVESESFSKFKDHSKNNSPPKNNLTNSDIVKERIKEKEEVTFEKSKYDSFQKKENTFNKFPTDIKYNELNNLKNIVPEKNLKSSDREKKGIPNVKITIKKKGKIVNENDVLCGVCKDDIIKIIPNDIDEEQLKKNKIKSFIKQQEKAGILVKNPKTHKLAVIKEKSEEYKNVKIKEPSKIDYNKNNFELDFDETLSTQRTSNFEISRENSLIPVHFDSRYVGPPSARESARILEAEGNYYAGDVDLDMPSPYILPITESDIKNCIFNNNELRKLKTNIPFLDWDHHSEIIKRENLKNQKLNHSMSESNLQKKLRTTKNSKGKEIYDFHDNDNNTNWKNKSRSHSPSTFNKNIYKNKEYIKQKSNVIINNKDSIYREQSNVSISSSGGYEHWNLSYIHEGDIKKIPLPPLSYSYRALNSKQRRV</sequence>
<dbReference type="Gene3D" id="4.10.400.10">
    <property type="entry name" value="Low-density Lipoprotein Receptor"/>
    <property type="match status" value="2"/>
</dbReference>
<keyword evidence="10" id="KW-0675">Receptor</keyword>
<dbReference type="GeneID" id="36384567"/>
<evidence type="ECO:0000256" key="8">
    <source>
        <dbReference type="SAM" id="MobiDB-lite"/>
    </source>
</evidence>